<evidence type="ECO:0000256" key="4">
    <source>
        <dbReference type="ARBA" id="ARBA00022729"/>
    </source>
</evidence>
<dbReference type="Proteomes" id="UP000827892">
    <property type="component" value="Chromosome II"/>
</dbReference>
<dbReference type="Gene3D" id="1.10.100.10">
    <property type="entry name" value="Insulin-like"/>
    <property type="match status" value="1"/>
</dbReference>
<evidence type="ECO:0000256" key="2">
    <source>
        <dbReference type="ARBA" id="ARBA00009034"/>
    </source>
</evidence>
<dbReference type="InterPro" id="IPR052335">
    <property type="entry name" value="Insulin-like_regulatory"/>
</dbReference>
<feature type="signal peptide" evidence="6">
    <location>
        <begin position="1"/>
        <end position="21"/>
    </location>
</feature>
<dbReference type="InterPro" id="IPR022353">
    <property type="entry name" value="Insulin_CS"/>
</dbReference>
<reference evidence="7 8" key="1">
    <citation type="submission" date="2022-05" db="EMBL/GenBank/DDBJ databases">
        <title>Chromosome-level reference genomes for two strains of Caenorhabditis briggsae: an improved platform for comparative genomics.</title>
        <authorList>
            <person name="Stevens L."/>
            <person name="Andersen E.C."/>
        </authorList>
    </citation>
    <scope>NUCLEOTIDE SEQUENCE [LARGE SCALE GENOMIC DNA]</scope>
    <source>
        <strain evidence="7">QX1410_ONT</strain>
        <tissue evidence="7">Whole-organism</tissue>
    </source>
</reference>
<dbReference type="PANTHER" id="PTHR33893:SF11">
    <property type="entry name" value="INSULIN-LIKE PEPTIDE BETA-TYPE 2-RELATED"/>
    <property type="match status" value="1"/>
</dbReference>
<keyword evidence="4 6" id="KW-0732">Signal</keyword>
<dbReference type="SUPFAM" id="SSF56994">
    <property type="entry name" value="Insulin-like"/>
    <property type="match status" value="1"/>
</dbReference>
<dbReference type="AlphaFoldDB" id="A0AAE9DNW9"/>
<keyword evidence="3" id="KW-0964">Secreted</keyword>
<dbReference type="Pfam" id="PF03488">
    <property type="entry name" value="Ins_beta"/>
    <property type="match status" value="1"/>
</dbReference>
<evidence type="ECO:0000256" key="3">
    <source>
        <dbReference type="ARBA" id="ARBA00022525"/>
    </source>
</evidence>
<dbReference type="PANTHER" id="PTHR33893">
    <property type="entry name" value="INSULIN RELATED-RELATED-RELATED"/>
    <property type="match status" value="1"/>
</dbReference>
<name>A0AAE9DNW9_CAEBR</name>
<sequence>MAYLTMMLLIFTLAFTTTISASHHHAPSSKDDHSTHLVFNFDLGSLLGSRSTIQDAATVTDEAADSTAAKSRSPRAARRLCGMQLNMYVQQYCGTGCTVESTEDLSNACCHNKCDAADFKRICCPTPAEQ</sequence>
<evidence type="ECO:0000313" key="7">
    <source>
        <dbReference type="EMBL" id="ULU08822.1"/>
    </source>
</evidence>
<dbReference type="GO" id="GO:0005179">
    <property type="term" value="F:hormone activity"/>
    <property type="evidence" value="ECO:0007669"/>
    <property type="project" value="InterPro"/>
</dbReference>
<accession>A0AAE9DNW9</accession>
<evidence type="ECO:0000313" key="8">
    <source>
        <dbReference type="Proteomes" id="UP000827892"/>
    </source>
</evidence>
<dbReference type="InterPro" id="IPR036438">
    <property type="entry name" value="Insulin-like_sf"/>
</dbReference>
<dbReference type="EMBL" id="CP090892">
    <property type="protein sequence ID" value="ULU08822.1"/>
    <property type="molecule type" value="Genomic_DNA"/>
</dbReference>
<dbReference type="PROSITE" id="PS00262">
    <property type="entry name" value="INSULIN"/>
    <property type="match status" value="1"/>
</dbReference>
<keyword evidence="5" id="KW-1015">Disulfide bond</keyword>
<feature type="chain" id="PRO_5042170836" evidence="6">
    <location>
        <begin position="22"/>
        <end position="130"/>
    </location>
</feature>
<protein>
    <submittedName>
        <fullName evidence="7">Uncharacterized protein</fullName>
    </submittedName>
</protein>
<dbReference type="InterPro" id="IPR003235">
    <property type="entry name" value="Nem_insulin-like_b-type"/>
</dbReference>
<dbReference type="GO" id="GO:0005576">
    <property type="term" value="C:extracellular region"/>
    <property type="evidence" value="ECO:0007669"/>
    <property type="project" value="UniProtKB-SubCell"/>
</dbReference>
<evidence type="ECO:0000256" key="6">
    <source>
        <dbReference type="SAM" id="SignalP"/>
    </source>
</evidence>
<comment type="similarity">
    <text evidence="2">Belongs to the insulin family.</text>
</comment>
<gene>
    <name evidence="7" type="ORF">L3Y34_019800</name>
</gene>
<proteinExistence type="inferred from homology"/>
<comment type="subcellular location">
    <subcellularLocation>
        <location evidence="1">Secreted</location>
    </subcellularLocation>
</comment>
<organism evidence="7 8">
    <name type="scientific">Caenorhabditis briggsae</name>
    <dbReference type="NCBI Taxonomy" id="6238"/>
    <lineage>
        <taxon>Eukaryota</taxon>
        <taxon>Metazoa</taxon>
        <taxon>Ecdysozoa</taxon>
        <taxon>Nematoda</taxon>
        <taxon>Chromadorea</taxon>
        <taxon>Rhabditida</taxon>
        <taxon>Rhabditina</taxon>
        <taxon>Rhabditomorpha</taxon>
        <taxon>Rhabditoidea</taxon>
        <taxon>Rhabditidae</taxon>
        <taxon>Peloderinae</taxon>
        <taxon>Caenorhabditis</taxon>
    </lineage>
</organism>
<evidence type="ECO:0000256" key="1">
    <source>
        <dbReference type="ARBA" id="ARBA00004613"/>
    </source>
</evidence>
<evidence type="ECO:0000256" key="5">
    <source>
        <dbReference type="ARBA" id="ARBA00023157"/>
    </source>
</evidence>